<keyword evidence="2" id="KW-0808">Transferase</keyword>
<proteinExistence type="predicted"/>
<feature type="compositionally biased region" description="Polar residues" evidence="1">
    <location>
        <begin position="18"/>
        <end position="37"/>
    </location>
</feature>
<dbReference type="AlphaFoldDB" id="A0A0A9Y7W9"/>
<keyword evidence="2" id="KW-0489">Methyltransferase</keyword>
<feature type="compositionally biased region" description="Basic and acidic residues" evidence="1">
    <location>
        <begin position="140"/>
        <end position="155"/>
    </location>
</feature>
<feature type="region of interest" description="Disordered" evidence="1">
    <location>
        <begin position="270"/>
        <end position="291"/>
    </location>
</feature>
<dbReference type="GO" id="GO:0032259">
    <property type="term" value="P:methylation"/>
    <property type="evidence" value="ECO:0007669"/>
    <property type="project" value="UniProtKB-KW"/>
</dbReference>
<accession>A0A0A9Y7W9</accession>
<name>A0A0A9Y7W9_LYGHE</name>
<dbReference type="GO" id="GO:0008168">
    <property type="term" value="F:methyltransferase activity"/>
    <property type="evidence" value="ECO:0007669"/>
    <property type="project" value="UniProtKB-KW"/>
</dbReference>
<evidence type="ECO:0000313" key="2">
    <source>
        <dbReference type="EMBL" id="JAG27731.1"/>
    </source>
</evidence>
<gene>
    <name evidence="2" type="primary">FTSJD1</name>
    <name evidence="2" type="ORF">CM83_19681</name>
</gene>
<sequence length="379" mass="42054">YSSANFSPQNRRAECDQILSQYPSQGQHSSANFSTQNRRAECDQIMPQYPSQGQHSSENFSSQNRRAECDQIPPQHTSQGQKSSANFFAENRRAKCDQILQNLCLGPSQSYTAAPMKKKLICCTPGDSGGLQRSVNCPPRDPKHECRERPAEHKGQRNRPVSLKCCQISGETKQKQFSGMQDGVNSSSARRNQVDVLETLRQHQGPPSAPSPCEDIAYNTQHGVNQSQFGANQKQRRTNQQFVEIPPLRVQSNCSPKWCTQICPPSFLPSGTTRHQSGEVPPPRNQSNAPKTYQCTQICPSSSDPSYLLCSPNPLVNRVQSKNKMKVTALEMDSSILLAIAKAAINLSLEKQGEECEDVEEVDGDCDSGYPDMLDSIFE</sequence>
<feature type="region of interest" description="Disordered" evidence="1">
    <location>
        <begin position="128"/>
        <end position="157"/>
    </location>
</feature>
<evidence type="ECO:0000256" key="1">
    <source>
        <dbReference type="SAM" id="MobiDB-lite"/>
    </source>
</evidence>
<feature type="region of interest" description="Disordered" evidence="1">
    <location>
        <begin position="18"/>
        <end position="38"/>
    </location>
</feature>
<organism evidence="2">
    <name type="scientific">Lygus hesperus</name>
    <name type="common">Western plant bug</name>
    <dbReference type="NCBI Taxonomy" id="30085"/>
    <lineage>
        <taxon>Eukaryota</taxon>
        <taxon>Metazoa</taxon>
        <taxon>Ecdysozoa</taxon>
        <taxon>Arthropoda</taxon>
        <taxon>Hexapoda</taxon>
        <taxon>Insecta</taxon>
        <taxon>Pterygota</taxon>
        <taxon>Neoptera</taxon>
        <taxon>Paraneoptera</taxon>
        <taxon>Hemiptera</taxon>
        <taxon>Heteroptera</taxon>
        <taxon>Panheteroptera</taxon>
        <taxon>Cimicomorpha</taxon>
        <taxon>Miridae</taxon>
        <taxon>Mirini</taxon>
        <taxon>Lygus</taxon>
    </lineage>
</organism>
<feature type="non-terminal residue" evidence="2">
    <location>
        <position position="1"/>
    </location>
</feature>
<reference evidence="2" key="2">
    <citation type="submission" date="2014-07" db="EMBL/GenBank/DDBJ databases">
        <authorList>
            <person name="Hull J."/>
        </authorList>
    </citation>
    <scope>NUCLEOTIDE SEQUENCE</scope>
</reference>
<reference evidence="2" key="1">
    <citation type="journal article" date="2014" name="PLoS ONE">
        <title>Transcriptome-Based Identification of ABC Transporters in the Western Tarnished Plant Bug Lygus hesperus.</title>
        <authorList>
            <person name="Hull J.J."/>
            <person name="Chaney K."/>
            <person name="Geib S.M."/>
            <person name="Fabrick J.A."/>
            <person name="Brent C.S."/>
            <person name="Walsh D."/>
            <person name="Lavine L.C."/>
        </authorList>
    </citation>
    <scope>NUCLEOTIDE SEQUENCE</scope>
</reference>
<dbReference type="EMBL" id="GBHO01015873">
    <property type="protein sequence ID" value="JAG27731.1"/>
    <property type="molecule type" value="Transcribed_RNA"/>
</dbReference>
<protein>
    <submittedName>
        <fullName evidence="2">FtsJ methyltransferase domain-containing protein 1</fullName>
    </submittedName>
</protein>